<dbReference type="InterPro" id="IPR002048">
    <property type="entry name" value="EF_hand_dom"/>
</dbReference>
<dbReference type="InterPro" id="IPR011992">
    <property type="entry name" value="EF-hand-dom_pair"/>
</dbReference>
<protein>
    <submittedName>
        <fullName evidence="5">SPT21 protein</fullName>
    </submittedName>
</protein>
<dbReference type="InterPro" id="IPR043520">
    <property type="entry name" value="SPT21"/>
</dbReference>
<dbReference type="SUPFAM" id="SSF47473">
    <property type="entry name" value="EF-hand"/>
    <property type="match status" value="1"/>
</dbReference>
<feature type="region of interest" description="Disordered" evidence="3">
    <location>
        <begin position="339"/>
        <end position="359"/>
    </location>
</feature>
<dbReference type="EMBL" id="VOAJ01005107">
    <property type="protein sequence ID" value="KAF0875751.1"/>
    <property type="molecule type" value="Genomic_DNA"/>
</dbReference>
<dbReference type="AlphaFoldDB" id="A0A6G1AJ83"/>
<dbReference type="CDD" id="cd00051">
    <property type="entry name" value="EFh"/>
    <property type="match status" value="1"/>
</dbReference>
<accession>A0A6G1AJ83</accession>
<feature type="non-terminal residue" evidence="5">
    <location>
        <position position="1"/>
    </location>
</feature>
<feature type="domain" description="EF-hand" evidence="4">
    <location>
        <begin position="494"/>
        <end position="529"/>
    </location>
</feature>
<keyword evidence="1" id="KW-0479">Metal-binding</keyword>
<feature type="compositionally biased region" description="Pro residues" evidence="3">
    <location>
        <begin position="388"/>
        <end position="397"/>
    </location>
</feature>
<evidence type="ECO:0000313" key="5">
    <source>
        <dbReference type="EMBL" id="KAF0875751.1"/>
    </source>
</evidence>
<evidence type="ECO:0000256" key="1">
    <source>
        <dbReference type="ARBA" id="ARBA00022723"/>
    </source>
</evidence>
<feature type="non-terminal residue" evidence="5">
    <location>
        <position position="691"/>
    </location>
</feature>
<dbReference type="PANTHER" id="PTHR47500">
    <property type="entry name" value="EF-HAND CALCIUM-BINDING DOMAIN-CONTAINING PROTEIN"/>
    <property type="match status" value="1"/>
</dbReference>
<keyword evidence="6" id="KW-1185">Reference proteome</keyword>
<dbReference type="GO" id="GO:0005509">
    <property type="term" value="F:calcium ion binding"/>
    <property type="evidence" value="ECO:0007669"/>
    <property type="project" value="InterPro"/>
</dbReference>
<feature type="compositionally biased region" description="Low complexity" evidence="3">
    <location>
        <begin position="374"/>
        <end position="386"/>
    </location>
</feature>
<feature type="region of interest" description="Disordered" evidence="3">
    <location>
        <begin position="374"/>
        <end position="397"/>
    </location>
</feature>
<dbReference type="PROSITE" id="PS50222">
    <property type="entry name" value="EF_HAND_2"/>
    <property type="match status" value="1"/>
</dbReference>
<dbReference type="SMART" id="SM00054">
    <property type="entry name" value="EFh"/>
    <property type="match status" value="1"/>
</dbReference>
<comment type="caution">
    <text evidence="5">The sequence shown here is derived from an EMBL/GenBank/DDBJ whole genome shotgun (WGS) entry which is preliminary data.</text>
</comment>
<feature type="compositionally biased region" description="Basic and acidic residues" evidence="3">
    <location>
        <begin position="67"/>
        <end position="94"/>
    </location>
</feature>
<evidence type="ECO:0000313" key="6">
    <source>
        <dbReference type="Proteomes" id="UP000475037"/>
    </source>
</evidence>
<proteinExistence type="predicted"/>
<dbReference type="InterPro" id="IPR018247">
    <property type="entry name" value="EF_Hand_1_Ca_BS"/>
</dbReference>
<feature type="region of interest" description="Disordered" evidence="3">
    <location>
        <begin position="659"/>
        <end position="680"/>
    </location>
</feature>
<feature type="region of interest" description="Disordered" evidence="3">
    <location>
        <begin position="1"/>
        <end position="313"/>
    </location>
</feature>
<evidence type="ECO:0000256" key="3">
    <source>
        <dbReference type="SAM" id="MobiDB-lite"/>
    </source>
</evidence>
<organism evidence="5 6">
    <name type="scientific">Crocuta crocuta</name>
    <name type="common">Spotted hyena</name>
    <dbReference type="NCBI Taxonomy" id="9678"/>
    <lineage>
        <taxon>Eukaryota</taxon>
        <taxon>Metazoa</taxon>
        <taxon>Chordata</taxon>
        <taxon>Craniata</taxon>
        <taxon>Vertebrata</taxon>
        <taxon>Euteleostomi</taxon>
        <taxon>Mammalia</taxon>
        <taxon>Eutheria</taxon>
        <taxon>Laurasiatheria</taxon>
        <taxon>Carnivora</taxon>
        <taxon>Feliformia</taxon>
        <taxon>Hyaenidae</taxon>
        <taxon>Crocuta</taxon>
    </lineage>
</organism>
<sequence length="691" mass="73727">TMDRNAQMHVEGRTKAPGAQPSPGMGTTSKRPGVEPAVSGASQVAFPDAAGMGSGKQPSSAPGGPEKGPEHRKASEEGPRELRTQEQRHPEGPGKKQSTLAPRQGPGLPKGGHDRAKPGSEPGVLPSRVPAAQEGQQQQGSGKETEGQQGRQQNPGTVEGQAPESHQGPECQPPPGHQAANGAGIAQPAKASCTSDGCGQQPGDKPTKEVDTPHVGPQGALPEPGPWGHEDSSQGPVPPMPTAALEEKTANSFPPSTPAPDPPKGSLAGWRPPGPPPVSRPQEARDPAERRDLGPVQKQPQEPTVAAGAQNLGNLRRGFMKCLLEVEEEEATHRRAAAKARALPNRKSPRTLTPVPTSVPGLLLTLPQTPASAPAAMAPPWARSPAPGGGPTPGGAPVPAPVAALPAPTLDAGWRRAELLHLSGERSLSSTKARQELEERGLLKLYQNWEERSEEHLTLKQEEAFRSYFEIFNGHGEVDAQSLENILLLVGISLTPAQVDDALTSADIDGDGRVGFKDFLAVMTDTKRFFSSMEQNALTNTAPQNPHTLLFEILSLLVEMLALPEAALEEITNYYQKKLKEGTCKAREMESAIGQLRARKKLPYTPQQPDSLEVPERRVLRILSRLKQQNYAANLQSPYGQAPCVPLYPRLDKKMVRRKQGSHYLPDQGTPTSLGPDTRGLFLQSGFQGSR</sequence>
<dbReference type="Gene3D" id="1.10.238.10">
    <property type="entry name" value="EF-hand"/>
    <property type="match status" value="1"/>
</dbReference>
<feature type="compositionally biased region" description="Basic and acidic residues" evidence="3">
    <location>
        <begin position="282"/>
        <end position="293"/>
    </location>
</feature>
<dbReference type="Proteomes" id="UP000475037">
    <property type="component" value="Unassembled WGS sequence"/>
</dbReference>
<gene>
    <name evidence="5" type="primary">Spata21</name>
    <name evidence="5" type="ORF">FOF47_R02214</name>
</gene>
<evidence type="ECO:0000256" key="2">
    <source>
        <dbReference type="ARBA" id="ARBA00022837"/>
    </source>
</evidence>
<evidence type="ECO:0000259" key="4">
    <source>
        <dbReference type="PROSITE" id="PS50222"/>
    </source>
</evidence>
<feature type="compositionally biased region" description="Low complexity" evidence="3">
    <location>
        <begin position="133"/>
        <end position="150"/>
    </location>
</feature>
<dbReference type="PROSITE" id="PS00018">
    <property type="entry name" value="EF_HAND_1"/>
    <property type="match status" value="1"/>
</dbReference>
<name>A0A6G1AJ83_CROCR</name>
<dbReference type="PANTHER" id="PTHR47500:SF1">
    <property type="entry name" value="SPERMATOGENESIS-ASSOCIATED PROTEIN 21"/>
    <property type="match status" value="1"/>
</dbReference>
<keyword evidence="2" id="KW-0106">Calcium</keyword>
<reference evidence="5 6" key="1">
    <citation type="submission" date="2019-11" db="EMBL/GenBank/DDBJ databases">
        <authorList>
            <person name="Yang C."/>
            <person name="Li F."/>
        </authorList>
    </citation>
    <scope>NUCLEOTIDE SEQUENCE [LARGE SCALE GENOMIC DNA]</scope>
    <source>
        <strain evidence="5">KB4526</strain>
        <tissue evidence="5">Muscle</tissue>
    </source>
</reference>